<accession>A0AA88RSD7</accession>
<keyword evidence="1 2" id="KW-0175">Coiled coil</keyword>
<feature type="compositionally biased region" description="Basic and acidic residues" evidence="3">
    <location>
        <begin position="742"/>
        <end position="755"/>
    </location>
</feature>
<feature type="coiled-coil region" evidence="2">
    <location>
        <begin position="246"/>
        <end position="273"/>
    </location>
</feature>
<evidence type="ECO:0008006" key="6">
    <source>
        <dbReference type="Google" id="ProtNLM"/>
    </source>
</evidence>
<dbReference type="PANTHER" id="PTHR23160">
    <property type="entry name" value="SYNAPTONEMAL COMPLEX PROTEIN-RELATED"/>
    <property type="match status" value="1"/>
</dbReference>
<evidence type="ECO:0000256" key="2">
    <source>
        <dbReference type="SAM" id="Coils"/>
    </source>
</evidence>
<dbReference type="AlphaFoldDB" id="A0AA88RSD7"/>
<evidence type="ECO:0000313" key="4">
    <source>
        <dbReference type="EMBL" id="KAK2984641.1"/>
    </source>
</evidence>
<feature type="coiled-coil region" evidence="2">
    <location>
        <begin position="634"/>
        <end position="735"/>
    </location>
</feature>
<dbReference type="EMBL" id="JAVXUO010001217">
    <property type="protein sequence ID" value="KAK2984641.1"/>
    <property type="molecule type" value="Genomic_DNA"/>
</dbReference>
<dbReference type="SUPFAM" id="SSF57997">
    <property type="entry name" value="Tropomyosin"/>
    <property type="match status" value="1"/>
</dbReference>
<proteinExistence type="predicted"/>
<feature type="coiled-coil region" evidence="2">
    <location>
        <begin position="338"/>
        <end position="379"/>
    </location>
</feature>
<dbReference type="Proteomes" id="UP001187471">
    <property type="component" value="Unassembled WGS sequence"/>
</dbReference>
<organism evidence="4 5">
    <name type="scientific">Escallonia rubra</name>
    <dbReference type="NCBI Taxonomy" id="112253"/>
    <lineage>
        <taxon>Eukaryota</taxon>
        <taxon>Viridiplantae</taxon>
        <taxon>Streptophyta</taxon>
        <taxon>Embryophyta</taxon>
        <taxon>Tracheophyta</taxon>
        <taxon>Spermatophyta</taxon>
        <taxon>Magnoliopsida</taxon>
        <taxon>eudicotyledons</taxon>
        <taxon>Gunneridae</taxon>
        <taxon>Pentapetalae</taxon>
        <taxon>asterids</taxon>
        <taxon>campanulids</taxon>
        <taxon>Escalloniales</taxon>
        <taxon>Escalloniaceae</taxon>
        <taxon>Escallonia</taxon>
    </lineage>
</organism>
<feature type="coiled-coil region" evidence="2">
    <location>
        <begin position="433"/>
        <end position="548"/>
    </location>
</feature>
<evidence type="ECO:0000256" key="3">
    <source>
        <dbReference type="SAM" id="MobiDB-lite"/>
    </source>
</evidence>
<protein>
    <recommendedName>
        <fullName evidence="6">Synaptonemal complex protein 1</fullName>
    </recommendedName>
</protein>
<evidence type="ECO:0000256" key="1">
    <source>
        <dbReference type="ARBA" id="ARBA00023054"/>
    </source>
</evidence>
<sequence length="902" mass="104128">MNKLVGLSAMKSLEQFKSLAGSGFGSAKAYSMSSRPSSDSVSTGSFANLKLTAEKLVKEQASAKTDLDLANSKLKKLSEYIRVMEEKLQNAFNENAKLKVKQKEDEKLWKGLESKFSSTKTLCDQLTETLQHLVGQVQDAEKDKKFFEEKLSTTSMAIDNLHDQMKSLSLTLKSSEETVRNREEQLKQLGIEKEEKEKFYVDEQCRAASLIEEKDNMIKHFEASLAEKALTVEGLNSKLEILHFELKVKEDDLKDLRNSKESLEKEKIDLLSSTKKYSEELNMALEEIKKLEDFVNVLAVKLTEFDNQSLTFSEKVTQLNTMFDSCFKLAQEEKRLASQRAQQQFEQLHDQILNAASEKNALQLVNQDFNNKIIELQKEQEFAMVQHADECCLAEERIRRLESEGETLHSKKTEMETLIIKLEETIGTLSDTSKSSEEKMHDLQLKLTNLEIKNKDNAEKLQAEIQKKEEQIDKLQKEIGKHEENADSMEKQVSQLHTVLEEKEQLIMQYKDRGKQLEDRQTEIQVLLADAESNLAEAKKEYDQMLESKKLELSRHLKEISQRNDQAINDIRRKYEVDKLESVNLEKEKVGSLIIVHSAVYWLPIMHFFYLDLKANKVIGEMERNCDQKLVECREESKQQLMRIQEEHTALMSQIQLEHEKEGSSLVSKHMEELKRVQLQAENELRERITSLRNEHEAQLRALRCQHEDERIKLQEELNVQKSKEERQRALLQLQWKVMGDKPQEDQEVNSKKDYSISSTRMRHSDGGKSGQRALVRADNAEKESPYVKATQTPVSNLLKKVEKVNTGSIMSIPKHSRKVTRHEYEVETSNGRTITKKRRTKSTVMFEDPRKHKKRETPKANTPRTVVKKIKTGGHPNPSNIGDLFSEGSLNPYADDPYAFD</sequence>
<keyword evidence="5" id="KW-1185">Reference proteome</keyword>
<comment type="caution">
    <text evidence="4">The sequence shown here is derived from an EMBL/GenBank/DDBJ whole genome shotgun (WGS) entry which is preliminary data.</text>
</comment>
<reference evidence="4" key="1">
    <citation type="submission" date="2022-12" db="EMBL/GenBank/DDBJ databases">
        <title>Draft genome assemblies for two species of Escallonia (Escalloniales).</title>
        <authorList>
            <person name="Chanderbali A."/>
            <person name="Dervinis C."/>
            <person name="Anghel I."/>
            <person name="Soltis D."/>
            <person name="Soltis P."/>
            <person name="Zapata F."/>
        </authorList>
    </citation>
    <scope>NUCLEOTIDE SEQUENCE</scope>
    <source>
        <strain evidence="4">UCBG92.1500</strain>
        <tissue evidence="4">Leaf</tissue>
    </source>
</reference>
<name>A0AA88RSD7_9ASTE</name>
<feature type="region of interest" description="Disordered" evidence="3">
    <location>
        <begin position="840"/>
        <end position="902"/>
    </location>
</feature>
<evidence type="ECO:0000313" key="5">
    <source>
        <dbReference type="Proteomes" id="UP001187471"/>
    </source>
</evidence>
<gene>
    <name evidence="4" type="ORF">RJ640_006624</name>
</gene>
<feature type="region of interest" description="Disordered" evidence="3">
    <location>
        <begin position="742"/>
        <end position="773"/>
    </location>
</feature>
<dbReference type="GO" id="GO:0007131">
    <property type="term" value="P:reciprocal meiotic recombination"/>
    <property type="evidence" value="ECO:0007669"/>
    <property type="project" value="TreeGrafter"/>
</dbReference>
<dbReference type="PANTHER" id="PTHR23160:SF3">
    <property type="entry name" value="SYNAPTONEMAL COMPLEX PROTEIN 1-RELATED"/>
    <property type="match status" value="1"/>
</dbReference>
<feature type="coiled-coil region" evidence="2">
    <location>
        <begin position="67"/>
        <end position="192"/>
    </location>
</feature>